<proteinExistence type="predicted"/>
<dbReference type="EMBL" id="JBFAQK010000024">
    <property type="protein sequence ID" value="MEV4682815.1"/>
    <property type="molecule type" value="Genomic_DNA"/>
</dbReference>
<protein>
    <submittedName>
        <fullName evidence="2">MarR family winged helix-turn-helix transcriptional regulator</fullName>
    </submittedName>
</protein>
<dbReference type="Proteomes" id="UP001552521">
    <property type="component" value="Unassembled WGS sequence"/>
</dbReference>
<dbReference type="SMART" id="SM00347">
    <property type="entry name" value="HTH_MARR"/>
    <property type="match status" value="1"/>
</dbReference>
<dbReference type="Gene3D" id="1.10.10.10">
    <property type="entry name" value="Winged helix-like DNA-binding domain superfamily/Winged helix DNA-binding domain"/>
    <property type="match status" value="1"/>
</dbReference>
<dbReference type="InterPro" id="IPR000835">
    <property type="entry name" value="HTH_MarR-typ"/>
</dbReference>
<dbReference type="PANTHER" id="PTHR33164">
    <property type="entry name" value="TRANSCRIPTIONAL REGULATOR, MARR FAMILY"/>
    <property type="match status" value="1"/>
</dbReference>
<name>A0ABV3HW63_9ACTN</name>
<dbReference type="Pfam" id="PF12802">
    <property type="entry name" value="MarR_2"/>
    <property type="match status" value="1"/>
</dbReference>
<evidence type="ECO:0000259" key="1">
    <source>
        <dbReference type="PROSITE" id="PS50995"/>
    </source>
</evidence>
<evidence type="ECO:0000313" key="2">
    <source>
        <dbReference type="EMBL" id="MEV4682815.1"/>
    </source>
</evidence>
<dbReference type="InterPro" id="IPR039422">
    <property type="entry name" value="MarR/SlyA-like"/>
</dbReference>
<reference evidence="2 3" key="1">
    <citation type="submission" date="2024-06" db="EMBL/GenBank/DDBJ databases">
        <title>The Natural Products Discovery Center: Release of the First 8490 Sequenced Strains for Exploring Actinobacteria Biosynthetic Diversity.</title>
        <authorList>
            <person name="Kalkreuter E."/>
            <person name="Kautsar S.A."/>
            <person name="Yang D."/>
            <person name="Bader C.D."/>
            <person name="Teijaro C.N."/>
            <person name="Fluegel L."/>
            <person name="Davis C.M."/>
            <person name="Simpson J.R."/>
            <person name="Lauterbach L."/>
            <person name="Steele A.D."/>
            <person name="Gui C."/>
            <person name="Meng S."/>
            <person name="Li G."/>
            <person name="Viehrig K."/>
            <person name="Ye F."/>
            <person name="Su P."/>
            <person name="Kiefer A.F."/>
            <person name="Nichols A."/>
            <person name="Cepeda A.J."/>
            <person name="Yan W."/>
            <person name="Fan B."/>
            <person name="Jiang Y."/>
            <person name="Adhikari A."/>
            <person name="Zheng C.-J."/>
            <person name="Schuster L."/>
            <person name="Cowan T.M."/>
            <person name="Smanski M.J."/>
            <person name="Chevrette M.G."/>
            <person name="De Carvalho L.P.S."/>
            <person name="Shen B."/>
        </authorList>
    </citation>
    <scope>NUCLEOTIDE SEQUENCE [LARGE SCALE GENOMIC DNA]</scope>
    <source>
        <strain evidence="2 3">NPDC049344</strain>
    </source>
</reference>
<dbReference type="PROSITE" id="PS50995">
    <property type="entry name" value="HTH_MARR_2"/>
    <property type="match status" value="1"/>
</dbReference>
<dbReference type="InterPro" id="IPR036388">
    <property type="entry name" value="WH-like_DNA-bd_sf"/>
</dbReference>
<dbReference type="PRINTS" id="PR00598">
    <property type="entry name" value="HTHMARR"/>
</dbReference>
<dbReference type="RefSeq" id="WP_364595326.1">
    <property type="nucleotide sequence ID" value="NZ_JBFAQK010000024.1"/>
</dbReference>
<keyword evidence="3" id="KW-1185">Reference proteome</keyword>
<evidence type="ECO:0000313" key="3">
    <source>
        <dbReference type="Proteomes" id="UP001552521"/>
    </source>
</evidence>
<accession>A0ABV3HW63</accession>
<dbReference type="PANTHER" id="PTHR33164:SF99">
    <property type="entry name" value="MARR FAMILY REGULATORY PROTEIN"/>
    <property type="match status" value="1"/>
</dbReference>
<gene>
    <name evidence="2" type="ORF">AB0K36_18745</name>
</gene>
<sequence length="158" mass="17978">MDTDSPWLTEQQQHVWRSWLRVNTELPTALHRQLQADSELSLPDYDVLVQLTDTPEARVRVQDLARALRWERSRLSHHIKRMENRGLVRREEVPDDGRGAYVVLTAEGRATIEQAAPAHVRTVRNLIFDAVGADDLAALGTVLDKVLARLEEAEPSSR</sequence>
<comment type="caution">
    <text evidence="2">The sequence shown here is derived from an EMBL/GenBank/DDBJ whole genome shotgun (WGS) entry which is preliminary data.</text>
</comment>
<feature type="domain" description="HTH marR-type" evidence="1">
    <location>
        <begin position="12"/>
        <end position="148"/>
    </location>
</feature>
<dbReference type="SUPFAM" id="SSF46785">
    <property type="entry name" value="Winged helix' DNA-binding domain"/>
    <property type="match status" value="1"/>
</dbReference>
<organism evidence="2 3">
    <name type="scientific">Streptomyces kurssanovii</name>
    <dbReference type="NCBI Taxonomy" id="67312"/>
    <lineage>
        <taxon>Bacteria</taxon>
        <taxon>Bacillati</taxon>
        <taxon>Actinomycetota</taxon>
        <taxon>Actinomycetes</taxon>
        <taxon>Kitasatosporales</taxon>
        <taxon>Streptomycetaceae</taxon>
        <taxon>Streptomyces</taxon>
    </lineage>
</organism>
<dbReference type="InterPro" id="IPR036390">
    <property type="entry name" value="WH_DNA-bd_sf"/>
</dbReference>